<evidence type="ECO:0000256" key="10">
    <source>
        <dbReference type="ARBA" id="ARBA00023027"/>
    </source>
</evidence>
<dbReference type="PROSITE" id="PS51385">
    <property type="entry name" value="YJEF_N"/>
    <property type="match status" value="1"/>
</dbReference>
<dbReference type="SUPFAM" id="SSF64153">
    <property type="entry name" value="YjeF N-terminal domain-like"/>
    <property type="match status" value="1"/>
</dbReference>
<keyword evidence="6 17" id="KW-0547">Nucleotide-binding</keyword>
<dbReference type="PROSITE" id="PS51383">
    <property type="entry name" value="YJEF_C_3"/>
    <property type="match status" value="1"/>
</dbReference>
<dbReference type="EC" id="5.1.99.6" evidence="19"/>
<dbReference type="GO" id="GO:0110051">
    <property type="term" value="P:metabolite repair"/>
    <property type="evidence" value="ECO:0007669"/>
    <property type="project" value="TreeGrafter"/>
</dbReference>
<keyword evidence="10 17" id="KW-0520">NAD</keyword>
<name>A0A5B8UA66_9ACTN</name>
<sequence length="511" mass="50320">MAQREPDPLPEGLVPLLDAERMRATDAWAIGTLGIPGLELMERAGAGLARAVADVAPGGDVVVVCGGGNNGGDGYVTARLLRAEGRAVTVLTTSDLAGLKGDAAANLQRLPGDPPQPFSAAALDGAAVIVDAVLGTGFAGAPRADVAGAIAAMNAASAPVVAADVPSGVDASTGAVQGEGVRAAVTATFHTAKPGLWIHPGKAHAGEVAVVDIGIPATGAPARAATGLIGAGVLGRYPRRGADSTKFASGHVLVAGGSRGLTGAPCLAALGAMRAGAGYVTACVPASLNAIVEIKLTEVMSAPLPDEDGAHTPAGAQEVLDRIAQRGGVVVLGPGMGRGDGPAAFARRIATQATAALVLDADGLNALAGRLQDLAGREAPTVLTPHAGELGRLLETSASEVGARRLEHAREAARRARAIVVLKGDDTIVAEPEGRVGVSPGDSPGLATAGTGDVLSGVVAALLARGMEPFEAACAAVHAHAEAGRRAAAALGGPDGVIASDVVEHLARTLV</sequence>
<evidence type="ECO:0000259" key="20">
    <source>
        <dbReference type="PROSITE" id="PS51383"/>
    </source>
</evidence>
<comment type="similarity">
    <text evidence="17">Belongs to the NnrD/CARKD family.</text>
</comment>
<dbReference type="EMBL" id="CP042430">
    <property type="protein sequence ID" value="QEC49925.1"/>
    <property type="molecule type" value="Genomic_DNA"/>
</dbReference>
<dbReference type="InterPro" id="IPR029056">
    <property type="entry name" value="Ribokinase-like"/>
</dbReference>
<dbReference type="KEGG" id="bsol:FSW04_21730"/>
<reference evidence="22 23" key="1">
    <citation type="journal article" date="2018" name="J. Microbiol.">
        <title>Baekduia soli gen. nov., sp. nov., a novel bacterium isolated from the soil of Baekdu Mountain and proposal of a novel family name, Baekduiaceae fam. nov.</title>
        <authorList>
            <person name="An D.S."/>
            <person name="Siddiqi M.Z."/>
            <person name="Kim K.H."/>
            <person name="Yu H.S."/>
            <person name="Im W.T."/>
        </authorList>
    </citation>
    <scope>NUCLEOTIDE SEQUENCE [LARGE SCALE GENOMIC DNA]</scope>
    <source>
        <strain evidence="22 23">BR7-21</strain>
    </source>
</reference>
<keyword evidence="9 18" id="KW-0630">Potassium</keyword>
<comment type="caution">
    <text evidence="18">Lacks conserved residue(s) required for the propagation of feature annotation.</text>
</comment>
<dbReference type="GO" id="GO:0046496">
    <property type="term" value="P:nicotinamide nucleotide metabolic process"/>
    <property type="evidence" value="ECO:0007669"/>
    <property type="project" value="UniProtKB-UniRule"/>
</dbReference>
<feature type="binding site" evidence="18">
    <location>
        <position position="164"/>
    </location>
    <ligand>
        <name>(6S)-NADPHX</name>
        <dbReference type="ChEBI" id="CHEBI:64076"/>
    </ligand>
</feature>
<feature type="binding site" evidence="17">
    <location>
        <position position="335"/>
    </location>
    <ligand>
        <name>(6S)-NADPHX</name>
        <dbReference type="ChEBI" id="CHEBI:64076"/>
    </ligand>
</feature>
<accession>A0A5B8UA66</accession>
<comment type="subunit">
    <text evidence="17">Homotetramer.</text>
</comment>
<dbReference type="RefSeq" id="WP_146922290.1">
    <property type="nucleotide sequence ID" value="NZ_CP042430.1"/>
</dbReference>
<dbReference type="Gene3D" id="3.40.1190.20">
    <property type="match status" value="1"/>
</dbReference>
<evidence type="ECO:0000256" key="19">
    <source>
        <dbReference type="PIRNR" id="PIRNR017184"/>
    </source>
</evidence>
<dbReference type="HAMAP" id="MF_01966">
    <property type="entry name" value="NADHX_epimerase"/>
    <property type="match status" value="1"/>
</dbReference>
<keyword evidence="8 17" id="KW-0521">NADP</keyword>
<evidence type="ECO:0000256" key="3">
    <source>
        <dbReference type="ARBA" id="ARBA00006001"/>
    </source>
</evidence>
<comment type="similarity">
    <text evidence="3 19">In the N-terminal section; belongs to the NnrE/AIBP family.</text>
</comment>
<dbReference type="NCBIfam" id="TIGR00197">
    <property type="entry name" value="yjeF_nterm"/>
    <property type="match status" value="1"/>
</dbReference>
<feature type="binding site" evidence="18">
    <location>
        <begin position="135"/>
        <end position="141"/>
    </location>
    <ligand>
        <name>(6S)-NADPHX</name>
        <dbReference type="ChEBI" id="CHEBI:64076"/>
    </ligand>
</feature>
<dbReference type="SUPFAM" id="SSF53613">
    <property type="entry name" value="Ribokinase-like"/>
    <property type="match status" value="1"/>
</dbReference>
<dbReference type="Gene3D" id="3.40.50.10260">
    <property type="entry name" value="YjeF N-terminal domain"/>
    <property type="match status" value="1"/>
</dbReference>
<comment type="similarity">
    <text evidence="4 19">In the C-terminal section; belongs to the NnrD/CARKD family.</text>
</comment>
<evidence type="ECO:0000256" key="15">
    <source>
        <dbReference type="ARBA" id="ARBA00048238"/>
    </source>
</evidence>
<evidence type="ECO:0000256" key="12">
    <source>
        <dbReference type="ARBA" id="ARBA00023239"/>
    </source>
</evidence>
<keyword evidence="7 17" id="KW-0067">ATP-binding</keyword>
<evidence type="ECO:0000256" key="17">
    <source>
        <dbReference type="HAMAP-Rule" id="MF_01965"/>
    </source>
</evidence>
<comment type="catalytic activity">
    <reaction evidence="15 17 19">
        <text>(6S)-NADHX + ADP = AMP + phosphate + NADH + H(+)</text>
        <dbReference type="Rhea" id="RHEA:32223"/>
        <dbReference type="ChEBI" id="CHEBI:15378"/>
        <dbReference type="ChEBI" id="CHEBI:43474"/>
        <dbReference type="ChEBI" id="CHEBI:57945"/>
        <dbReference type="ChEBI" id="CHEBI:64074"/>
        <dbReference type="ChEBI" id="CHEBI:456215"/>
        <dbReference type="ChEBI" id="CHEBI:456216"/>
        <dbReference type="EC" id="4.2.1.136"/>
    </reaction>
</comment>
<evidence type="ECO:0000313" key="23">
    <source>
        <dbReference type="Proteomes" id="UP000321805"/>
    </source>
</evidence>
<comment type="function">
    <text evidence="14 19">Bifunctional enzyme that catalyzes the epimerization of the S- and R-forms of NAD(P)HX and the dehydration of the S-form of NAD(P)HX at the expense of ADP, which is converted to AMP. This allows the repair of both epimers of NAD(P)HX, a damaged form of NAD(P)H that is a result of enzymatic or heat-dependent hydration.</text>
</comment>
<comment type="cofactor">
    <cofactor evidence="17">
        <name>Mg(2+)</name>
        <dbReference type="ChEBI" id="CHEBI:18420"/>
    </cofactor>
</comment>
<protein>
    <recommendedName>
        <fullName evidence="19">Bifunctional NAD(P)H-hydrate repair enzyme</fullName>
    </recommendedName>
    <alternativeName>
        <fullName evidence="19">Nicotinamide nucleotide repair protein</fullName>
    </alternativeName>
    <domain>
        <recommendedName>
            <fullName evidence="19">ADP-dependent (S)-NAD(P)H-hydrate dehydratase</fullName>
            <ecNumber evidence="19">4.2.1.136</ecNumber>
        </recommendedName>
        <alternativeName>
            <fullName evidence="19">ADP-dependent NAD(P)HX dehydratase</fullName>
        </alternativeName>
    </domain>
    <domain>
        <recommendedName>
            <fullName evidence="19">NAD(P)H-hydrate epimerase</fullName>
            <ecNumber evidence="19">5.1.99.6</ecNumber>
        </recommendedName>
    </domain>
</protein>
<feature type="domain" description="YjeF N-terminal" evidence="21">
    <location>
        <begin position="22"/>
        <end position="221"/>
    </location>
</feature>
<dbReference type="InterPro" id="IPR004443">
    <property type="entry name" value="YjeF_N_dom"/>
</dbReference>
<dbReference type="InterPro" id="IPR017953">
    <property type="entry name" value="Carbohydrate_kinase_pred_CS"/>
</dbReference>
<feature type="binding site" evidence="17">
    <location>
        <begin position="423"/>
        <end position="427"/>
    </location>
    <ligand>
        <name>AMP</name>
        <dbReference type="ChEBI" id="CHEBI:456215"/>
    </ligand>
</feature>
<dbReference type="GO" id="GO:0052855">
    <property type="term" value="F:ADP-dependent NAD(P)H-hydrate dehydratase activity"/>
    <property type="evidence" value="ECO:0007669"/>
    <property type="project" value="UniProtKB-UniRule"/>
</dbReference>
<evidence type="ECO:0000256" key="6">
    <source>
        <dbReference type="ARBA" id="ARBA00022741"/>
    </source>
</evidence>
<evidence type="ECO:0000256" key="4">
    <source>
        <dbReference type="ARBA" id="ARBA00009524"/>
    </source>
</evidence>
<dbReference type="InterPro" id="IPR030677">
    <property type="entry name" value="Nnr"/>
</dbReference>
<evidence type="ECO:0000256" key="11">
    <source>
        <dbReference type="ARBA" id="ARBA00023235"/>
    </source>
</evidence>
<dbReference type="PANTHER" id="PTHR12592:SF0">
    <property type="entry name" value="ATP-DEPENDENT (S)-NAD(P)H-HYDRATE DEHYDRATASE"/>
    <property type="match status" value="1"/>
</dbReference>
<keyword evidence="23" id="KW-1185">Reference proteome</keyword>
<comment type="catalytic activity">
    <reaction evidence="1 18 19">
        <text>(6R)-NADHX = (6S)-NADHX</text>
        <dbReference type="Rhea" id="RHEA:32215"/>
        <dbReference type="ChEBI" id="CHEBI:64074"/>
        <dbReference type="ChEBI" id="CHEBI:64075"/>
        <dbReference type="EC" id="5.1.99.6"/>
    </reaction>
</comment>
<evidence type="ECO:0000256" key="16">
    <source>
        <dbReference type="ARBA" id="ARBA00049209"/>
    </source>
</evidence>
<feature type="binding site" evidence="17">
    <location>
        <position position="453"/>
    </location>
    <ligand>
        <name>(6S)-NADPHX</name>
        <dbReference type="ChEBI" id="CHEBI:64076"/>
    </ligand>
</feature>
<keyword evidence="5 18" id="KW-0479">Metal-binding</keyword>
<evidence type="ECO:0000256" key="2">
    <source>
        <dbReference type="ARBA" id="ARBA00000909"/>
    </source>
</evidence>
<comment type="catalytic activity">
    <reaction evidence="16 17 19">
        <text>(6S)-NADPHX + ADP = AMP + phosphate + NADPH + H(+)</text>
        <dbReference type="Rhea" id="RHEA:32235"/>
        <dbReference type="ChEBI" id="CHEBI:15378"/>
        <dbReference type="ChEBI" id="CHEBI:43474"/>
        <dbReference type="ChEBI" id="CHEBI:57783"/>
        <dbReference type="ChEBI" id="CHEBI:64076"/>
        <dbReference type="ChEBI" id="CHEBI:456215"/>
        <dbReference type="ChEBI" id="CHEBI:456216"/>
        <dbReference type="EC" id="4.2.1.136"/>
    </reaction>
</comment>
<evidence type="ECO:0000256" key="1">
    <source>
        <dbReference type="ARBA" id="ARBA00000013"/>
    </source>
</evidence>
<dbReference type="EC" id="4.2.1.136" evidence="19"/>
<comment type="similarity">
    <text evidence="18">Belongs to the NnrE/AIBP family.</text>
</comment>
<feature type="binding site" evidence="18">
    <location>
        <position position="131"/>
    </location>
    <ligand>
        <name>K(+)</name>
        <dbReference type="ChEBI" id="CHEBI:29103"/>
    </ligand>
</feature>
<comment type="function">
    <text evidence="17">Catalyzes the dehydration of the S-form of NAD(P)HX at the expense of ADP, which is converted to AMP. Together with NAD(P)HX epimerase, which catalyzes the epimerization of the S- and R-forms, the enzyme allows the repair of both epimers of NAD(P)HX, a damaged form of NAD(P)H that is a result of enzymatic or heat-dependent hydration.</text>
</comment>
<evidence type="ECO:0000313" key="22">
    <source>
        <dbReference type="EMBL" id="QEC49925.1"/>
    </source>
</evidence>
<dbReference type="NCBIfam" id="TIGR00196">
    <property type="entry name" value="yjeF_cterm"/>
    <property type="match status" value="1"/>
</dbReference>
<keyword evidence="12 17" id="KW-0456">Lyase</keyword>
<evidence type="ECO:0000256" key="5">
    <source>
        <dbReference type="ARBA" id="ARBA00022723"/>
    </source>
</evidence>
<evidence type="ECO:0000256" key="18">
    <source>
        <dbReference type="HAMAP-Rule" id="MF_01966"/>
    </source>
</evidence>
<dbReference type="AlphaFoldDB" id="A0A5B8UA66"/>
<evidence type="ECO:0000256" key="13">
    <source>
        <dbReference type="ARBA" id="ARBA00023268"/>
    </source>
</evidence>
<dbReference type="HAMAP" id="MF_01965">
    <property type="entry name" value="NADHX_dehydratase"/>
    <property type="match status" value="1"/>
</dbReference>
<feature type="binding site" evidence="17">
    <location>
        <position position="386"/>
    </location>
    <ligand>
        <name>(6S)-NADPHX</name>
        <dbReference type="ChEBI" id="CHEBI:64076"/>
    </ligand>
</feature>
<dbReference type="CDD" id="cd01171">
    <property type="entry name" value="YXKO-related"/>
    <property type="match status" value="1"/>
</dbReference>
<feature type="binding site" evidence="17">
    <location>
        <position position="264"/>
    </location>
    <ligand>
        <name>(6S)-NADPHX</name>
        <dbReference type="ChEBI" id="CHEBI:64076"/>
    </ligand>
</feature>
<organism evidence="22 23">
    <name type="scientific">Baekduia soli</name>
    <dbReference type="NCBI Taxonomy" id="496014"/>
    <lineage>
        <taxon>Bacteria</taxon>
        <taxon>Bacillati</taxon>
        <taxon>Actinomycetota</taxon>
        <taxon>Thermoleophilia</taxon>
        <taxon>Solirubrobacterales</taxon>
        <taxon>Baekduiaceae</taxon>
        <taxon>Baekduia</taxon>
    </lineage>
</organism>
<evidence type="ECO:0000259" key="21">
    <source>
        <dbReference type="PROSITE" id="PS51385"/>
    </source>
</evidence>
<keyword evidence="13" id="KW-0511">Multifunctional enzyme</keyword>
<feature type="binding site" evidence="18">
    <location>
        <begin position="69"/>
        <end position="73"/>
    </location>
    <ligand>
        <name>(6S)-NADPHX</name>
        <dbReference type="ChEBI" id="CHEBI:64076"/>
    </ligand>
</feature>
<dbReference type="Pfam" id="PF01256">
    <property type="entry name" value="Carb_kinase"/>
    <property type="match status" value="1"/>
</dbReference>
<dbReference type="Pfam" id="PF03853">
    <property type="entry name" value="YjeF_N"/>
    <property type="match status" value="1"/>
</dbReference>
<gene>
    <name evidence="17" type="primary">nnrD</name>
    <name evidence="18" type="synonym">nnrE</name>
    <name evidence="22" type="ORF">FSW04_21730</name>
</gene>
<dbReference type="Proteomes" id="UP000321805">
    <property type="component" value="Chromosome"/>
</dbReference>
<feature type="binding site" evidence="18">
    <location>
        <position position="167"/>
    </location>
    <ligand>
        <name>K(+)</name>
        <dbReference type="ChEBI" id="CHEBI:29103"/>
    </ligand>
</feature>
<evidence type="ECO:0000256" key="14">
    <source>
        <dbReference type="ARBA" id="ARBA00025153"/>
    </source>
</evidence>
<evidence type="ECO:0000256" key="7">
    <source>
        <dbReference type="ARBA" id="ARBA00022840"/>
    </source>
</evidence>
<dbReference type="GO" id="GO:0052856">
    <property type="term" value="F:NAD(P)HX epimerase activity"/>
    <property type="evidence" value="ECO:0007669"/>
    <property type="project" value="UniProtKB-UniRule"/>
</dbReference>
<evidence type="ECO:0000256" key="8">
    <source>
        <dbReference type="ARBA" id="ARBA00022857"/>
    </source>
</evidence>
<evidence type="ECO:0000256" key="9">
    <source>
        <dbReference type="ARBA" id="ARBA00022958"/>
    </source>
</evidence>
<dbReference type="GO" id="GO:0046872">
    <property type="term" value="F:metal ion binding"/>
    <property type="evidence" value="ECO:0007669"/>
    <property type="project" value="UniProtKB-UniRule"/>
</dbReference>
<dbReference type="PANTHER" id="PTHR12592">
    <property type="entry name" value="ATP-DEPENDENT (S)-NAD(P)H-HYDRATE DEHYDRATASE FAMILY MEMBER"/>
    <property type="match status" value="1"/>
</dbReference>
<comment type="function">
    <text evidence="18">Catalyzes the epimerization of the S- and R-forms of NAD(P)HX, a damaged form of NAD(P)H that is a result of enzymatic or heat-dependent hydration. This is a prerequisite for the S-specific NAD(P)H-hydrate dehydratase to allow the repair of both epimers of NAD(P)HX.</text>
</comment>
<dbReference type="GO" id="GO:0005524">
    <property type="term" value="F:ATP binding"/>
    <property type="evidence" value="ECO:0007669"/>
    <property type="project" value="UniProtKB-UniRule"/>
</dbReference>
<dbReference type="OrthoDB" id="9806925at2"/>
<comment type="catalytic activity">
    <reaction evidence="2 18 19">
        <text>(6R)-NADPHX = (6S)-NADPHX</text>
        <dbReference type="Rhea" id="RHEA:32227"/>
        <dbReference type="ChEBI" id="CHEBI:64076"/>
        <dbReference type="ChEBI" id="CHEBI:64077"/>
        <dbReference type="EC" id="5.1.99.6"/>
    </reaction>
</comment>
<comment type="cofactor">
    <cofactor evidence="18 19">
        <name>K(+)</name>
        <dbReference type="ChEBI" id="CHEBI:29103"/>
    </cofactor>
    <text evidence="18 19">Binds 1 potassium ion per subunit.</text>
</comment>
<dbReference type="InterPro" id="IPR036652">
    <property type="entry name" value="YjeF_N_dom_sf"/>
</dbReference>
<dbReference type="PIRSF" id="PIRSF017184">
    <property type="entry name" value="Nnr"/>
    <property type="match status" value="1"/>
</dbReference>
<feature type="binding site" evidence="18">
    <location>
        <position position="70"/>
    </location>
    <ligand>
        <name>K(+)</name>
        <dbReference type="ChEBI" id="CHEBI:29103"/>
    </ligand>
</feature>
<keyword evidence="11 18" id="KW-0413">Isomerase</keyword>
<dbReference type="PROSITE" id="PS01050">
    <property type="entry name" value="YJEF_C_2"/>
    <property type="match status" value="1"/>
</dbReference>
<dbReference type="InterPro" id="IPR000631">
    <property type="entry name" value="CARKD"/>
</dbReference>
<feature type="binding site" evidence="17">
    <location>
        <position position="452"/>
    </location>
    <ligand>
        <name>AMP</name>
        <dbReference type="ChEBI" id="CHEBI:456215"/>
    </ligand>
</feature>
<feature type="domain" description="YjeF C-terminal" evidence="20">
    <location>
        <begin position="229"/>
        <end position="511"/>
    </location>
</feature>
<proteinExistence type="inferred from homology"/>